<dbReference type="KEGG" id="nkf:Nkreftii_000781"/>
<evidence type="ECO:0000259" key="1">
    <source>
        <dbReference type="Pfam" id="PF13340"/>
    </source>
</evidence>
<sequence length="135" mass="15392">MELTEAQYRHIERCLPTQRGNVTLDNLHVLNAILYVAEQGCKWRGLPKRFGNWHTIYTRMNRWAKSGVLDRVFAQLQQAQIIRVKLEAVALDSTIVKVHPDGTGALKKTARKPLADPAAGGPPRFIWLPRMLERP</sequence>
<organism evidence="2 4">
    <name type="scientific">Candidatus Nitrospira kreftii</name>
    <dbReference type="NCBI Taxonomy" id="2652173"/>
    <lineage>
        <taxon>Bacteria</taxon>
        <taxon>Pseudomonadati</taxon>
        <taxon>Nitrospirota</taxon>
        <taxon>Nitrospiria</taxon>
        <taxon>Nitrospirales</taxon>
        <taxon>Nitrospiraceae</taxon>
        <taxon>Nitrospira</taxon>
    </lineage>
</organism>
<reference evidence="2 4" key="1">
    <citation type="journal article" date="2020" name="ISME J.">
        <title>Enrichment and physiological characterization of a novel comammox Nitrospira indicates ammonium inhibition of complete nitrification.</title>
        <authorList>
            <person name="Sakoula D."/>
            <person name="Koch H."/>
            <person name="Frank J."/>
            <person name="Jetten M.S.M."/>
            <person name="van Kessel M.A.H.J."/>
            <person name="Lucker S."/>
        </authorList>
    </citation>
    <scope>NUCLEOTIDE SEQUENCE [LARGE SCALE GENOMIC DNA]</scope>
    <source>
        <strain evidence="2">Comreactor17</strain>
    </source>
</reference>
<dbReference type="Proteomes" id="UP000593737">
    <property type="component" value="Chromosome"/>
</dbReference>
<dbReference type="AlphaFoldDB" id="A0A7S8FC14"/>
<gene>
    <name evidence="2" type="ORF">Nkreftii_000781</name>
    <name evidence="3" type="ORF">Nkreftii_001663</name>
</gene>
<feature type="domain" description="Insertion element IS402-like" evidence="1">
    <location>
        <begin position="3"/>
        <end position="73"/>
    </location>
</feature>
<dbReference type="InterPro" id="IPR052909">
    <property type="entry name" value="Transposase_6_like"/>
</dbReference>
<evidence type="ECO:0000313" key="4">
    <source>
        <dbReference type="Proteomes" id="UP000593737"/>
    </source>
</evidence>
<evidence type="ECO:0000313" key="2">
    <source>
        <dbReference type="EMBL" id="QPD03007.1"/>
    </source>
</evidence>
<accession>A0A7S8FC14</accession>
<dbReference type="PANTHER" id="PTHR46637">
    <property type="entry name" value="TIS1421-TRANSPOSASE PROTEIN A"/>
    <property type="match status" value="1"/>
</dbReference>
<dbReference type="KEGG" id="nkf:Nkreftii_001663"/>
<dbReference type="EMBL" id="CP047423">
    <property type="protein sequence ID" value="QPD03007.1"/>
    <property type="molecule type" value="Genomic_DNA"/>
</dbReference>
<dbReference type="EMBL" id="CP047423">
    <property type="protein sequence ID" value="QPD03889.1"/>
    <property type="molecule type" value="Genomic_DNA"/>
</dbReference>
<proteinExistence type="predicted"/>
<protein>
    <recommendedName>
        <fullName evidence="1">Insertion element IS402-like domain-containing protein</fullName>
    </recommendedName>
</protein>
<dbReference type="InterPro" id="IPR025161">
    <property type="entry name" value="IS402-like_dom"/>
</dbReference>
<dbReference type="Pfam" id="PF13340">
    <property type="entry name" value="DUF4096"/>
    <property type="match status" value="1"/>
</dbReference>
<name>A0A7S8FC14_9BACT</name>
<evidence type="ECO:0000313" key="3">
    <source>
        <dbReference type="EMBL" id="QPD03889.1"/>
    </source>
</evidence>
<dbReference type="PANTHER" id="PTHR46637:SF1">
    <property type="entry name" value="BLL5188 PROTEIN"/>
    <property type="match status" value="1"/>
</dbReference>